<keyword evidence="2" id="KW-1185">Reference proteome</keyword>
<accession>A0A165EHV5</accession>
<protein>
    <submittedName>
        <fullName evidence="1">Uncharacterized protein</fullName>
    </submittedName>
</protein>
<dbReference type="AlphaFoldDB" id="A0A165EHV5"/>
<dbReference type="InParanoid" id="A0A165EHV5"/>
<name>A0A165EHV5_9BASI</name>
<organism evidence="1 2">
    <name type="scientific">Calocera cornea HHB12733</name>
    <dbReference type="NCBI Taxonomy" id="1353952"/>
    <lineage>
        <taxon>Eukaryota</taxon>
        <taxon>Fungi</taxon>
        <taxon>Dikarya</taxon>
        <taxon>Basidiomycota</taxon>
        <taxon>Agaricomycotina</taxon>
        <taxon>Dacrymycetes</taxon>
        <taxon>Dacrymycetales</taxon>
        <taxon>Dacrymycetaceae</taxon>
        <taxon>Calocera</taxon>
    </lineage>
</organism>
<dbReference type="Proteomes" id="UP000076842">
    <property type="component" value="Unassembled WGS sequence"/>
</dbReference>
<sequence>MSGYLTVVAANSPLLTYDPPVGANALTGWVSEPVPGQDAVQYVTSASKASVSFDFYGTEFSLSGYLNATSESPPCDFNVTINDQLQNITSLYHKFDKLPLEQYHVELALFCPQSGQQAVFTGPAFYETQGTWEMDQIDPYINASQVQTTGIWQEEVVFQEYFSTNITQFTTASPGSSLTYSFKGVHTVIYGAVGPSGGDYMVTLDGVSQLEYSTFDTVGHDAVVLFFAQQLNNDKTHSVLVTTLGGELVLQAIQYTELLPPVPPPTGDA</sequence>
<evidence type="ECO:0000313" key="2">
    <source>
        <dbReference type="Proteomes" id="UP000076842"/>
    </source>
</evidence>
<gene>
    <name evidence="1" type="ORF">CALCODRAFT_519051</name>
</gene>
<dbReference type="EMBL" id="KV424004">
    <property type="protein sequence ID" value="KZT54901.1"/>
    <property type="molecule type" value="Genomic_DNA"/>
</dbReference>
<evidence type="ECO:0000313" key="1">
    <source>
        <dbReference type="EMBL" id="KZT54901.1"/>
    </source>
</evidence>
<dbReference type="Gene3D" id="2.60.120.260">
    <property type="entry name" value="Galactose-binding domain-like"/>
    <property type="match status" value="1"/>
</dbReference>
<reference evidence="1 2" key="1">
    <citation type="journal article" date="2016" name="Mol. Biol. Evol.">
        <title>Comparative Genomics of Early-Diverging Mushroom-Forming Fungi Provides Insights into the Origins of Lignocellulose Decay Capabilities.</title>
        <authorList>
            <person name="Nagy L.G."/>
            <person name="Riley R."/>
            <person name="Tritt A."/>
            <person name="Adam C."/>
            <person name="Daum C."/>
            <person name="Floudas D."/>
            <person name="Sun H."/>
            <person name="Yadav J.S."/>
            <person name="Pangilinan J."/>
            <person name="Larsson K.H."/>
            <person name="Matsuura K."/>
            <person name="Barry K."/>
            <person name="Labutti K."/>
            <person name="Kuo R."/>
            <person name="Ohm R.A."/>
            <person name="Bhattacharya S.S."/>
            <person name="Shirouzu T."/>
            <person name="Yoshinaga Y."/>
            <person name="Martin F.M."/>
            <person name="Grigoriev I.V."/>
            <person name="Hibbett D.S."/>
        </authorList>
    </citation>
    <scope>NUCLEOTIDE SEQUENCE [LARGE SCALE GENOMIC DNA]</scope>
    <source>
        <strain evidence="1 2">HHB12733</strain>
    </source>
</reference>
<proteinExistence type="predicted"/>